<proteinExistence type="predicted"/>
<accession>Q0V235</accession>
<organism evidence="1 2">
    <name type="scientific">Phaeosphaeria nodorum (strain SN15 / ATCC MYA-4574 / FGSC 10173)</name>
    <name type="common">Glume blotch fungus</name>
    <name type="synonym">Parastagonospora nodorum</name>
    <dbReference type="NCBI Taxonomy" id="321614"/>
    <lineage>
        <taxon>Eukaryota</taxon>
        <taxon>Fungi</taxon>
        <taxon>Dikarya</taxon>
        <taxon>Ascomycota</taxon>
        <taxon>Pezizomycotina</taxon>
        <taxon>Dothideomycetes</taxon>
        <taxon>Pleosporomycetidae</taxon>
        <taxon>Pleosporales</taxon>
        <taxon>Pleosporineae</taxon>
        <taxon>Phaeosphaeriaceae</taxon>
        <taxon>Parastagonospora</taxon>
    </lineage>
</organism>
<dbReference type="GO" id="GO:0006357">
    <property type="term" value="P:regulation of transcription by RNA polymerase II"/>
    <property type="evidence" value="ECO:0000318"/>
    <property type="project" value="GO_Central"/>
</dbReference>
<dbReference type="KEGG" id="pno:SNOG_01929"/>
<dbReference type="InterPro" id="IPR021858">
    <property type="entry name" value="Fun_TF"/>
</dbReference>
<protein>
    <submittedName>
        <fullName evidence="1">Uncharacterized protein</fullName>
    </submittedName>
</protein>
<dbReference type="PANTHER" id="PTHR47784:SF5">
    <property type="entry name" value="STEROL UPTAKE CONTROL PROTEIN 2"/>
    <property type="match status" value="1"/>
</dbReference>
<gene>
    <name evidence="1" type="ORF">SNOG_01929</name>
</gene>
<dbReference type="VEuPathDB" id="FungiDB:JI435_019290"/>
<dbReference type="PANTHER" id="PTHR47784">
    <property type="entry name" value="STEROL UPTAKE CONTROL PROTEIN 2"/>
    <property type="match status" value="1"/>
</dbReference>
<dbReference type="Pfam" id="PF11951">
    <property type="entry name" value="Fungal_trans_2"/>
    <property type="match status" value="1"/>
</dbReference>
<reference evidence="2" key="1">
    <citation type="journal article" date="2007" name="Plant Cell">
        <title>Dothideomycete-plant interactions illuminated by genome sequencing and EST analysis of the wheat pathogen Stagonospora nodorum.</title>
        <authorList>
            <person name="Hane J.K."/>
            <person name="Lowe R.G."/>
            <person name="Solomon P.S."/>
            <person name="Tan K.C."/>
            <person name="Schoch C.L."/>
            <person name="Spatafora J.W."/>
            <person name="Crous P.W."/>
            <person name="Kodira C."/>
            <person name="Birren B.W."/>
            <person name="Galagan J.E."/>
            <person name="Torriani S.F."/>
            <person name="McDonald B.A."/>
            <person name="Oliver R.P."/>
        </authorList>
    </citation>
    <scope>NUCLEOTIDE SEQUENCE [LARGE SCALE GENOMIC DNA]</scope>
    <source>
        <strain evidence="2">SN15 / ATCC MYA-4574 / FGSC 10173</strain>
    </source>
</reference>
<evidence type="ECO:0000313" key="1">
    <source>
        <dbReference type="EMBL" id="EAT90141.2"/>
    </source>
</evidence>
<dbReference type="GO" id="GO:0001228">
    <property type="term" value="F:DNA-binding transcription activator activity, RNA polymerase II-specific"/>
    <property type="evidence" value="ECO:0000318"/>
    <property type="project" value="GO_Central"/>
</dbReference>
<dbReference type="GeneID" id="5969401"/>
<evidence type="ECO:0000313" key="2">
    <source>
        <dbReference type="Proteomes" id="UP000001055"/>
    </source>
</evidence>
<dbReference type="InParanoid" id="Q0V235"/>
<dbReference type="HOGENOM" id="CLU_842346_0_0_1"/>
<dbReference type="InterPro" id="IPR053157">
    <property type="entry name" value="Sterol_Uptake_Regulator"/>
</dbReference>
<dbReference type="AlphaFoldDB" id="Q0V235"/>
<dbReference type="Proteomes" id="UP000001055">
    <property type="component" value="Unassembled WGS sequence"/>
</dbReference>
<dbReference type="RefSeq" id="XP_001792551.1">
    <property type="nucleotide sequence ID" value="XM_001792499.1"/>
</dbReference>
<sequence length="321" mass="36316">MKIVLHHFATKTVRTFSPGTASDVAWQEFLPSLAKQHGYVLNGILAVGCLHLSILTNEISERDDYQDIAANQMNTGMAQYREEVQNITTSNSEALFAFSTTMTTFVLGTAGTECRNALDSMKKERLPEDQREDTTTLLIQAICRIFRAVRGVLVILVPCYHHIRSGKFKPVLDRDWWPSPVPITPEELEQDNKLRSLEKLWAQPGKPIFAIPLHLSHDWAASPFPGDGPNDETFDWTAIMGWLTHLPLEFISLLEERRMEAWVLMAHYALLPAKVKVNPWLDGLATSIFMTSALVIGKENWEWIAWPAAVLKIDLEDVHAE</sequence>
<name>Q0V235_PHANO</name>
<dbReference type="EMBL" id="CH445327">
    <property type="protein sequence ID" value="EAT90141.2"/>
    <property type="molecule type" value="Genomic_DNA"/>
</dbReference>